<accession>A0A916J4R4</accession>
<dbReference type="SUPFAM" id="SSF52833">
    <property type="entry name" value="Thioredoxin-like"/>
    <property type="match status" value="1"/>
</dbReference>
<organism evidence="1 2">
    <name type="scientific">Georgfuchsia toluolica</name>
    <dbReference type="NCBI Taxonomy" id="424218"/>
    <lineage>
        <taxon>Bacteria</taxon>
        <taxon>Pseudomonadati</taxon>
        <taxon>Pseudomonadota</taxon>
        <taxon>Betaproteobacteria</taxon>
        <taxon>Nitrosomonadales</taxon>
        <taxon>Sterolibacteriaceae</taxon>
        <taxon>Georgfuchsia</taxon>
    </lineage>
</organism>
<gene>
    <name evidence="1" type="ORF">GTOL_11851</name>
</gene>
<dbReference type="AlphaFoldDB" id="A0A916J4R4"/>
<proteinExistence type="predicted"/>
<dbReference type="EMBL" id="CAJQUM010000001">
    <property type="protein sequence ID" value="CAG4883968.1"/>
    <property type="molecule type" value="Genomic_DNA"/>
</dbReference>
<dbReference type="RefSeq" id="WP_220635866.1">
    <property type="nucleotide sequence ID" value="NZ_CAJQUM010000001.1"/>
</dbReference>
<evidence type="ECO:0000313" key="1">
    <source>
        <dbReference type="EMBL" id="CAG4883968.1"/>
    </source>
</evidence>
<name>A0A916J4R4_9PROT</name>
<protein>
    <submittedName>
        <fullName evidence="1">Ferredoxin</fullName>
    </submittedName>
</protein>
<keyword evidence="2" id="KW-1185">Reference proteome</keyword>
<dbReference type="CDD" id="cd02980">
    <property type="entry name" value="TRX_Fd_family"/>
    <property type="match status" value="1"/>
</dbReference>
<dbReference type="Proteomes" id="UP000742786">
    <property type="component" value="Unassembled WGS sequence"/>
</dbReference>
<evidence type="ECO:0000313" key="2">
    <source>
        <dbReference type="Proteomes" id="UP000742786"/>
    </source>
</evidence>
<reference evidence="1" key="1">
    <citation type="submission" date="2021-04" db="EMBL/GenBank/DDBJ databases">
        <authorList>
            <person name="Hornung B."/>
        </authorList>
    </citation>
    <scope>NUCLEOTIDE SEQUENCE</scope>
    <source>
        <strain evidence="1">G5G6</strain>
    </source>
</reference>
<dbReference type="InterPro" id="IPR036249">
    <property type="entry name" value="Thioredoxin-like_sf"/>
</dbReference>
<sequence>MSYYKRHAFFCINQRANGAICCQNHGADEMRAYAKERLKELVPKSAGRMRINSAGCLDRCKLGPVLVVYPEGIWYTYAGKEDIDEIINEHLLHGRIVERLKI</sequence>
<dbReference type="Gene3D" id="3.40.30.10">
    <property type="entry name" value="Glutaredoxin"/>
    <property type="match status" value="1"/>
</dbReference>
<comment type="caution">
    <text evidence="1">The sequence shown here is derived from an EMBL/GenBank/DDBJ whole genome shotgun (WGS) entry which is preliminary data.</text>
</comment>